<evidence type="ECO:0000313" key="3">
    <source>
        <dbReference type="Proteomes" id="UP000027222"/>
    </source>
</evidence>
<sequence>MAYNADPSDVMQLPPPLIDVANVAARPPRRNPGFTSIPPLRRLTTLPYRHHLSPRCTRMTITHAATTSNVDADDTAPSPRPPSPPPPTRPPFRHRLRPAH</sequence>
<protein>
    <submittedName>
        <fullName evidence="2">Uncharacterized protein</fullName>
    </submittedName>
</protein>
<dbReference type="EMBL" id="KL142419">
    <property type="protein sequence ID" value="KDR66910.1"/>
    <property type="molecule type" value="Genomic_DNA"/>
</dbReference>
<evidence type="ECO:0000256" key="1">
    <source>
        <dbReference type="SAM" id="MobiDB-lite"/>
    </source>
</evidence>
<feature type="compositionally biased region" description="Pro residues" evidence="1">
    <location>
        <begin position="78"/>
        <end position="90"/>
    </location>
</feature>
<accession>A0A067S7R9</accession>
<name>A0A067S7R9_GALM3</name>
<proteinExistence type="predicted"/>
<feature type="region of interest" description="Disordered" evidence="1">
    <location>
        <begin position="63"/>
        <end position="100"/>
    </location>
</feature>
<dbReference type="AlphaFoldDB" id="A0A067S7R9"/>
<gene>
    <name evidence="2" type="ORF">GALMADRAFT_147557</name>
</gene>
<reference evidence="3" key="1">
    <citation type="journal article" date="2014" name="Proc. Natl. Acad. Sci. U.S.A.">
        <title>Extensive sampling of basidiomycete genomes demonstrates inadequacy of the white-rot/brown-rot paradigm for wood decay fungi.</title>
        <authorList>
            <person name="Riley R."/>
            <person name="Salamov A.A."/>
            <person name="Brown D.W."/>
            <person name="Nagy L.G."/>
            <person name="Floudas D."/>
            <person name="Held B.W."/>
            <person name="Levasseur A."/>
            <person name="Lombard V."/>
            <person name="Morin E."/>
            <person name="Otillar R."/>
            <person name="Lindquist E.A."/>
            <person name="Sun H."/>
            <person name="LaButti K.M."/>
            <person name="Schmutz J."/>
            <person name="Jabbour D."/>
            <person name="Luo H."/>
            <person name="Baker S.E."/>
            <person name="Pisabarro A.G."/>
            <person name="Walton J.D."/>
            <person name="Blanchette R.A."/>
            <person name="Henrissat B."/>
            <person name="Martin F."/>
            <person name="Cullen D."/>
            <person name="Hibbett D.S."/>
            <person name="Grigoriev I.V."/>
        </authorList>
    </citation>
    <scope>NUCLEOTIDE SEQUENCE [LARGE SCALE GENOMIC DNA]</scope>
    <source>
        <strain evidence="3">CBS 339.88</strain>
    </source>
</reference>
<evidence type="ECO:0000313" key="2">
    <source>
        <dbReference type="EMBL" id="KDR66910.1"/>
    </source>
</evidence>
<dbReference type="HOGENOM" id="CLU_2306371_0_0_1"/>
<dbReference type="Proteomes" id="UP000027222">
    <property type="component" value="Unassembled WGS sequence"/>
</dbReference>
<feature type="compositionally biased region" description="Basic residues" evidence="1">
    <location>
        <begin position="91"/>
        <end position="100"/>
    </location>
</feature>
<keyword evidence="3" id="KW-1185">Reference proteome</keyword>
<organism evidence="2 3">
    <name type="scientific">Galerina marginata (strain CBS 339.88)</name>
    <dbReference type="NCBI Taxonomy" id="685588"/>
    <lineage>
        <taxon>Eukaryota</taxon>
        <taxon>Fungi</taxon>
        <taxon>Dikarya</taxon>
        <taxon>Basidiomycota</taxon>
        <taxon>Agaricomycotina</taxon>
        <taxon>Agaricomycetes</taxon>
        <taxon>Agaricomycetidae</taxon>
        <taxon>Agaricales</taxon>
        <taxon>Agaricineae</taxon>
        <taxon>Strophariaceae</taxon>
        <taxon>Galerina</taxon>
    </lineage>
</organism>